<evidence type="ECO:0008006" key="8">
    <source>
        <dbReference type="Google" id="ProtNLM"/>
    </source>
</evidence>
<keyword evidence="2 5" id="KW-0812">Transmembrane</keyword>
<dbReference type="AlphaFoldDB" id="A0A1F6CNS9"/>
<feature type="transmembrane region" description="Helical" evidence="5">
    <location>
        <begin position="55"/>
        <end position="88"/>
    </location>
</feature>
<comment type="caution">
    <text evidence="6">The sequence shown here is derived from an EMBL/GenBank/DDBJ whole genome shotgun (WGS) entry which is preliminary data.</text>
</comment>
<evidence type="ECO:0000256" key="4">
    <source>
        <dbReference type="ARBA" id="ARBA00023136"/>
    </source>
</evidence>
<dbReference type="Proteomes" id="UP000176445">
    <property type="component" value="Unassembled WGS sequence"/>
</dbReference>
<comment type="subcellular location">
    <subcellularLocation>
        <location evidence="1">Membrane</location>
        <topology evidence="1">Multi-pass membrane protein</topology>
    </subcellularLocation>
</comment>
<evidence type="ECO:0000256" key="2">
    <source>
        <dbReference type="ARBA" id="ARBA00022692"/>
    </source>
</evidence>
<sequence>MSQGFFDFVRKQGVMGLAIGFVLGGAVSKVVTSLVSDLLNPLLGLVLGSTEGLRSVSVALFGAQFMVGNFIATVIDFLVIALVAYYIFKIIGIVPAKKTLPKN</sequence>
<evidence type="ECO:0000313" key="6">
    <source>
        <dbReference type="EMBL" id="OGG50651.1"/>
    </source>
</evidence>
<reference evidence="6 7" key="1">
    <citation type="journal article" date="2016" name="Nat. Commun.">
        <title>Thousands of microbial genomes shed light on interconnected biogeochemical processes in an aquifer system.</title>
        <authorList>
            <person name="Anantharaman K."/>
            <person name="Brown C.T."/>
            <person name="Hug L.A."/>
            <person name="Sharon I."/>
            <person name="Castelle C.J."/>
            <person name="Probst A.J."/>
            <person name="Thomas B.C."/>
            <person name="Singh A."/>
            <person name="Wilkins M.J."/>
            <person name="Karaoz U."/>
            <person name="Brodie E.L."/>
            <person name="Williams K.H."/>
            <person name="Hubbard S.S."/>
            <person name="Banfield J.F."/>
        </authorList>
    </citation>
    <scope>NUCLEOTIDE SEQUENCE [LARGE SCALE GENOMIC DNA]</scope>
</reference>
<dbReference type="InterPro" id="IPR036019">
    <property type="entry name" value="MscL_channel"/>
</dbReference>
<feature type="transmembrane region" description="Helical" evidence="5">
    <location>
        <begin position="12"/>
        <end position="35"/>
    </location>
</feature>
<gene>
    <name evidence="6" type="ORF">A2704_06860</name>
</gene>
<accession>A0A1F6CNS9</accession>
<dbReference type="InterPro" id="IPR037673">
    <property type="entry name" value="MSC/AndL"/>
</dbReference>
<dbReference type="EMBL" id="MFKW01000045">
    <property type="protein sequence ID" value="OGG50651.1"/>
    <property type="molecule type" value="Genomic_DNA"/>
</dbReference>
<organism evidence="6 7">
    <name type="scientific">Candidatus Kaiserbacteria bacterium RIFCSPHIGHO2_01_FULL_54_36b</name>
    <dbReference type="NCBI Taxonomy" id="1798483"/>
    <lineage>
        <taxon>Bacteria</taxon>
        <taxon>Candidatus Kaiseribacteriota</taxon>
    </lineage>
</organism>
<dbReference type="PANTHER" id="PTHR30266:SF2">
    <property type="entry name" value="LARGE-CONDUCTANCE MECHANOSENSITIVE CHANNEL"/>
    <property type="match status" value="1"/>
</dbReference>
<dbReference type="GO" id="GO:0008381">
    <property type="term" value="F:mechanosensitive monoatomic ion channel activity"/>
    <property type="evidence" value="ECO:0007669"/>
    <property type="project" value="TreeGrafter"/>
</dbReference>
<dbReference type="Gene3D" id="1.10.1200.120">
    <property type="entry name" value="Large-conductance mechanosensitive channel, MscL, domain 1"/>
    <property type="match status" value="1"/>
</dbReference>
<evidence type="ECO:0000256" key="5">
    <source>
        <dbReference type="SAM" id="Phobius"/>
    </source>
</evidence>
<dbReference type="SUPFAM" id="SSF81330">
    <property type="entry name" value="Gated mechanosensitive channel"/>
    <property type="match status" value="1"/>
</dbReference>
<dbReference type="GO" id="GO:0016020">
    <property type="term" value="C:membrane"/>
    <property type="evidence" value="ECO:0007669"/>
    <property type="project" value="UniProtKB-SubCell"/>
</dbReference>
<dbReference type="PANTHER" id="PTHR30266">
    <property type="entry name" value="MECHANOSENSITIVE CHANNEL MSCL"/>
    <property type="match status" value="1"/>
</dbReference>
<evidence type="ECO:0000256" key="1">
    <source>
        <dbReference type="ARBA" id="ARBA00004141"/>
    </source>
</evidence>
<protein>
    <recommendedName>
        <fullName evidence="8">Mechanosensitive ion channel protein MscL</fullName>
    </recommendedName>
</protein>
<keyword evidence="3 5" id="KW-1133">Transmembrane helix</keyword>
<evidence type="ECO:0000256" key="3">
    <source>
        <dbReference type="ARBA" id="ARBA00022989"/>
    </source>
</evidence>
<keyword evidence="4 5" id="KW-0472">Membrane</keyword>
<proteinExistence type="predicted"/>
<dbReference type="Pfam" id="PF01741">
    <property type="entry name" value="MscL"/>
    <property type="match status" value="1"/>
</dbReference>
<name>A0A1F6CNS9_9BACT</name>
<evidence type="ECO:0000313" key="7">
    <source>
        <dbReference type="Proteomes" id="UP000176445"/>
    </source>
</evidence>